<evidence type="ECO:0000313" key="1">
    <source>
        <dbReference type="EMBL" id="AGO48976.1"/>
    </source>
</evidence>
<organism evidence="1 2">
    <name type="scientific">Cellulophaga phage phi14:2</name>
    <dbReference type="NCBI Taxonomy" id="1327990"/>
    <lineage>
        <taxon>Viruses</taxon>
        <taxon>Duplodnaviria</taxon>
        <taxon>Heunggongvirae</taxon>
        <taxon>Uroviricota</taxon>
        <taxon>Caudoviricetes</taxon>
        <taxon>Crassvirales</taxon>
        <taxon>Steigviridae</taxon>
        <taxon>Asinivirinae</taxon>
        <taxon>Akihdevirus</taxon>
        <taxon>Akihdevirus balticus</taxon>
    </lineage>
</organism>
<keyword evidence="2" id="KW-1185">Reference proteome</keyword>
<sequence>MKITSFEISSDKSKLSLTIGDAQDVISLRLWDNDTYKDFSKLIDLSDKLTGASTETIDIFPNDLNISSFSGIYFIEAEDITETSLEFTSILNKYEECVLNQSVLYDNCEECIEDLNLNILNINTMLTSLKMALELRFINEMLNIIKALDKYCTNNCSTCGQEIDASDYENNNPDSINIILDGESLD</sequence>
<dbReference type="KEGG" id="vg:16797438"/>
<dbReference type="GeneID" id="16797438"/>
<proteinExistence type="predicted"/>
<dbReference type="EMBL" id="KC821624">
    <property type="protein sequence ID" value="AGO48976.1"/>
    <property type="molecule type" value="Genomic_DNA"/>
</dbReference>
<name>S0A0T4_9CAUD</name>
<reference evidence="2" key="2">
    <citation type="submission" date="2013-03" db="EMBL/GenBank/DDBJ databases">
        <title>The Cellulophaga phages: a novel, diverse, and globally ubiquitous model system.</title>
        <authorList>
            <person name="Holmfeldt K."/>
            <person name="Solonenko N."/>
            <person name="Shah M."/>
            <person name="Corrier K."/>
            <person name="Riemann L."/>
            <person name="VerBerkmoes N.C."/>
            <person name="Sullivan M.B."/>
        </authorList>
    </citation>
    <scope>NUCLEOTIDE SEQUENCE [LARGE SCALE GENOMIC DNA]</scope>
</reference>
<protein>
    <submittedName>
        <fullName evidence="1">Structural protein</fullName>
    </submittedName>
</protein>
<evidence type="ECO:0000313" key="2">
    <source>
        <dbReference type="Proteomes" id="UP000014725"/>
    </source>
</evidence>
<reference evidence="1 2" key="1">
    <citation type="journal article" date="2013" name="Proc. Natl. Acad. Sci. U.S.A.">
        <title>Twelve previously unknown phage genera are ubiquitous in global oceans.</title>
        <authorList>
            <person name="Holmfeldt K."/>
            <person name="Solonenko N."/>
            <person name="Shah M."/>
            <person name="Corrier K."/>
            <person name="Riemann L."/>
            <person name="Verberkmoes N.C."/>
            <person name="Sullivan M.B."/>
        </authorList>
    </citation>
    <scope>NUCLEOTIDE SEQUENCE [LARGE SCALE GENOMIC DNA]</scope>
    <source>
        <strain evidence="1">Phi14:2</strain>
    </source>
</reference>
<accession>S0A0T4</accession>
<dbReference type="Proteomes" id="UP000014725">
    <property type="component" value="Segment"/>
</dbReference>
<gene>
    <name evidence="1" type="ORF">Phi14:2_gp098</name>
</gene>